<evidence type="ECO:0000313" key="7">
    <source>
        <dbReference type="Proteomes" id="UP000295765"/>
    </source>
</evidence>
<name>A0A4R2L2A3_9GAMM</name>
<protein>
    <submittedName>
        <fullName evidence="6">VIT family protein</fullName>
    </submittedName>
</protein>
<keyword evidence="4 5" id="KW-0472">Membrane</keyword>
<dbReference type="Pfam" id="PF01988">
    <property type="entry name" value="VIT1"/>
    <property type="match status" value="1"/>
</dbReference>
<dbReference type="GO" id="GO:0012505">
    <property type="term" value="C:endomembrane system"/>
    <property type="evidence" value="ECO:0007669"/>
    <property type="project" value="UniProtKB-SubCell"/>
</dbReference>
<keyword evidence="7" id="KW-1185">Reference proteome</keyword>
<feature type="transmembrane region" description="Helical" evidence="5">
    <location>
        <begin position="173"/>
        <end position="194"/>
    </location>
</feature>
<dbReference type="GO" id="GO:0030026">
    <property type="term" value="P:intracellular manganese ion homeostasis"/>
    <property type="evidence" value="ECO:0007669"/>
    <property type="project" value="InterPro"/>
</dbReference>
<evidence type="ECO:0000256" key="5">
    <source>
        <dbReference type="SAM" id="Phobius"/>
    </source>
</evidence>
<evidence type="ECO:0000256" key="3">
    <source>
        <dbReference type="ARBA" id="ARBA00022989"/>
    </source>
</evidence>
<feature type="transmembrane region" description="Helical" evidence="5">
    <location>
        <begin position="144"/>
        <end position="167"/>
    </location>
</feature>
<evidence type="ECO:0000313" key="6">
    <source>
        <dbReference type="EMBL" id="TCO80594.1"/>
    </source>
</evidence>
<dbReference type="RefSeq" id="WP_132543239.1">
    <property type="nucleotide sequence ID" value="NZ_SLWY01000013.1"/>
</dbReference>
<reference evidence="6 7" key="1">
    <citation type="submission" date="2019-03" db="EMBL/GenBank/DDBJ databases">
        <title>Genomic Encyclopedia of Type Strains, Phase IV (KMG-IV): sequencing the most valuable type-strain genomes for metagenomic binning, comparative biology and taxonomic classification.</title>
        <authorList>
            <person name="Goeker M."/>
        </authorList>
    </citation>
    <scope>NUCLEOTIDE SEQUENCE [LARGE SCALE GENOMIC DNA]</scope>
    <source>
        <strain evidence="6 7">DSM 25287</strain>
    </source>
</reference>
<accession>A0A4R2L2A3</accession>
<dbReference type="GO" id="GO:0005384">
    <property type="term" value="F:manganese ion transmembrane transporter activity"/>
    <property type="evidence" value="ECO:0007669"/>
    <property type="project" value="InterPro"/>
</dbReference>
<comment type="caution">
    <text evidence="6">The sequence shown here is derived from an EMBL/GenBank/DDBJ whole genome shotgun (WGS) entry which is preliminary data.</text>
</comment>
<evidence type="ECO:0000256" key="4">
    <source>
        <dbReference type="ARBA" id="ARBA00023136"/>
    </source>
</evidence>
<feature type="transmembrane region" description="Helical" evidence="5">
    <location>
        <begin position="206"/>
        <end position="223"/>
    </location>
</feature>
<dbReference type="OrthoDB" id="978987at2"/>
<sequence length="224" mass="24087">MLRSLSMSFAQKYLEPGESLAEVLFGLIMTLTFTLGAGLLVQDGADAMREMLIATVGCNVAWGIIDGTLYIGGQIFERGRLARIGQQIRAAPDQQAAAVYLAREFDELLGAATEAAERDALYRRMADHVRASPPKPVTVTRDDFFGAIASFWLVFFASLPAALPFLVFDDATVALRVSNLVLIGLLFVTGYHWAGYTALSPWRTGLALMVTGIVLVGLAIALGG</sequence>
<dbReference type="AlphaFoldDB" id="A0A4R2L2A3"/>
<dbReference type="InterPro" id="IPR008217">
    <property type="entry name" value="Ccc1_fam"/>
</dbReference>
<gene>
    <name evidence="6" type="ORF">EV699_11372</name>
</gene>
<evidence type="ECO:0000256" key="1">
    <source>
        <dbReference type="ARBA" id="ARBA00004127"/>
    </source>
</evidence>
<keyword evidence="2 5" id="KW-0812">Transmembrane</keyword>
<dbReference type="EMBL" id="SLWY01000013">
    <property type="protein sequence ID" value="TCO80594.1"/>
    <property type="molecule type" value="Genomic_DNA"/>
</dbReference>
<comment type="subcellular location">
    <subcellularLocation>
        <location evidence="1">Endomembrane system</location>
        <topology evidence="1">Multi-pass membrane protein</topology>
    </subcellularLocation>
</comment>
<feature type="transmembrane region" description="Helical" evidence="5">
    <location>
        <begin position="20"/>
        <end position="41"/>
    </location>
</feature>
<organism evidence="6 7">
    <name type="scientific">Plasticicumulans lactativorans</name>
    <dbReference type="NCBI Taxonomy" id="1133106"/>
    <lineage>
        <taxon>Bacteria</taxon>
        <taxon>Pseudomonadati</taxon>
        <taxon>Pseudomonadota</taxon>
        <taxon>Gammaproteobacteria</taxon>
        <taxon>Candidatus Competibacteraceae</taxon>
        <taxon>Plasticicumulans</taxon>
    </lineage>
</organism>
<proteinExistence type="predicted"/>
<keyword evidence="3 5" id="KW-1133">Transmembrane helix</keyword>
<evidence type="ECO:0000256" key="2">
    <source>
        <dbReference type="ARBA" id="ARBA00022692"/>
    </source>
</evidence>
<dbReference type="Proteomes" id="UP000295765">
    <property type="component" value="Unassembled WGS sequence"/>
</dbReference>